<evidence type="ECO:0000256" key="1">
    <source>
        <dbReference type="SAM" id="Phobius"/>
    </source>
</evidence>
<keyword evidence="1" id="KW-0812">Transmembrane</keyword>
<name>A0AAV5R9S1_PICKL</name>
<sequence length="91" mass="11113">MLNRIRKAPRLNVNKVYPNIRIRMQSNQRYYEQVGNKLNPHTYFYRVLAIPFIKFCSVMIGTFYSMKGIWWLLEYENEEDQEAIKDYVKKV</sequence>
<keyword evidence="1" id="KW-1133">Transmembrane helix</keyword>
<protein>
    <submittedName>
        <fullName evidence="2">Uncharacterized protein</fullName>
    </submittedName>
</protein>
<accession>A0AAV5R9S1</accession>
<evidence type="ECO:0000313" key="3">
    <source>
        <dbReference type="Proteomes" id="UP001378960"/>
    </source>
</evidence>
<feature type="transmembrane region" description="Helical" evidence="1">
    <location>
        <begin position="43"/>
        <end position="64"/>
    </location>
</feature>
<gene>
    <name evidence="2" type="ORF">DAPK24_048920</name>
</gene>
<organism evidence="2 3">
    <name type="scientific">Pichia kluyveri</name>
    <name type="common">Yeast</name>
    <dbReference type="NCBI Taxonomy" id="36015"/>
    <lineage>
        <taxon>Eukaryota</taxon>
        <taxon>Fungi</taxon>
        <taxon>Dikarya</taxon>
        <taxon>Ascomycota</taxon>
        <taxon>Saccharomycotina</taxon>
        <taxon>Pichiomycetes</taxon>
        <taxon>Pichiales</taxon>
        <taxon>Pichiaceae</taxon>
        <taxon>Pichia</taxon>
    </lineage>
</organism>
<keyword evidence="3" id="KW-1185">Reference proteome</keyword>
<dbReference type="Proteomes" id="UP001378960">
    <property type="component" value="Unassembled WGS sequence"/>
</dbReference>
<dbReference type="EMBL" id="BTGB01000009">
    <property type="protein sequence ID" value="GMM48294.1"/>
    <property type="molecule type" value="Genomic_DNA"/>
</dbReference>
<evidence type="ECO:0000313" key="2">
    <source>
        <dbReference type="EMBL" id="GMM48294.1"/>
    </source>
</evidence>
<dbReference type="AlphaFoldDB" id="A0AAV5R9S1"/>
<reference evidence="2 3" key="1">
    <citation type="journal article" date="2023" name="Elife">
        <title>Identification of key yeast species and microbe-microbe interactions impacting larval growth of Drosophila in the wild.</title>
        <authorList>
            <person name="Mure A."/>
            <person name="Sugiura Y."/>
            <person name="Maeda R."/>
            <person name="Honda K."/>
            <person name="Sakurai N."/>
            <person name="Takahashi Y."/>
            <person name="Watada M."/>
            <person name="Katoh T."/>
            <person name="Gotoh A."/>
            <person name="Gotoh Y."/>
            <person name="Taniguchi I."/>
            <person name="Nakamura K."/>
            <person name="Hayashi T."/>
            <person name="Katayama T."/>
            <person name="Uemura T."/>
            <person name="Hattori Y."/>
        </authorList>
    </citation>
    <scope>NUCLEOTIDE SEQUENCE [LARGE SCALE GENOMIC DNA]</scope>
    <source>
        <strain evidence="2 3">PK-24</strain>
    </source>
</reference>
<proteinExistence type="predicted"/>
<comment type="caution">
    <text evidence="2">The sequence shown here is derived from an EMBL/GenBank/DDBJ whole genome shotgun (WGS) entry which is preliminary data.</text>
</comment>
<keyword evidence="1" id="KW-0472">Membrane</keyword>